<comment type="caution">
    <text evidence="1">The sequence shown here is derived from an EMBL/GenBank/DDBJ whole genome shotgun (WGS) entry which is preliminary data.</text>
</comment>
<dbReference type="AlphaFoldDB" id="D1PS42"/>
<name>D1PS42_9FIRM</name>
<dbReference type="Proteomes" id="UP000003438">
    <property type="component" value="Unassembled WGS sequence"/>
</dbReference>
<evidence type="ECO:0000313" key="1">
    <source>
        <dbReference type="EMBL" id="EFB74473.1"/>
    </source>
</evidence>
<proteinExistence type="predicted"/>
<protein>
    <submittedName>
        <fullName evidence="1">Uncharacterized protein</fullName>
    </submittedName>
</protein>
<dbReference type="HOGENOM" id="CLU_2550990_0_0_9"/>
<dbReference type="STRING" id="411471.SUBVAR_07225"/>
<accession>D1PS42</accession>
<organism evidence="1 2">
    <name type="scientific">Subdoligranulum variabile DSM 15176</name>
    <dbReference type="NCBI Taxonomy" id="411471"/>
    <lineage>
        <taxon>Bacteria</taxon>
        <taxon>Bacillati</taxon>
        <taxon>Bacillota</taxon>
        <taxon>Clostridia</taxon>
        <taxon>Eubacteriales</taxon>
        <taxon>Oscillospiraceae</taxon>
        <taxon>Subdoligranulum</taxon>
    </lineage>
</organism>
<sequence>MTKAEKIALAARLLEVPADRLEHCCAPVPGLPALYFSIPEKGGGSLIIGDDGGVLYADSSVGYSRHLEAYRQGIRTPLEENV</sequence>
<gene>
    <name evidence="1" type="ORF">SUBVAR_07225</name>
</gene>
<evidence type="ECO:0000313" key="2">
    <source>
        <dbReference type="Proteomes" id="UP000003438"/>
    </source>
</evidence>
<reference evidence="1" key="1">
    <citation type="submission" date="2009-12" db="EMBL/GenBank/DDBJ databases">
        <authorList>
            <person name="Weinstock G."/>
            <person name="Sodergren E."/>
            <person name="Clifton S."/>
            <person name="Fulton L."/>
            <person name="Fulton B."/>
            <person name="Courtney L."/>
            <person name="Fronick C."/>
            <person name="Harrison M."/>
            <person name="Strong C."/>
            <person name="Farmer C."/>
            <person name="Delahaunty K."/>
            <person name="Markovic C."/>
            <person name="Hall O."/>
            <person name="Minx P."/>
            <person name="Tomlinson C."/>
            <person name="Mitreva M."/>
            <person name="Nelson J."/>
            <person name="Hou S."/>
            <person name="Wollam A."/>
            <person name="Pepin K.H."/>
            <person name="Johnson M."/>
            <person name="Bhonagiri V."/>
            <person name="Nash W.E."/>
            <person name="Warren W."/>
            <person name="Chinwalla A."/>
            <person name="Mardis E.R."/>
            <person name="Wilson R.K."/>
        </authorList>
    </citation>
    <scope>NUCLEOTIDE SEQUENCE [LARGE SCALE GENOMIC DNA]</scope>
    <source>
        <strain evidence="1">DSM 15176</strain>
    </source>
</reference>
<keyword evidence="2" id="KW-1185">Reference proteome</keyword>
<dbReference type="RefSeq" id="WP_007048570.1">
    <property type="nucleotide sequence ID" value="NZ_GG704771.1"/>
</dbReference>
<dbReference type="EMBL" id="ACBY02000069">
    <property type="protein sequence ID" value="EFB74473.1"/>
    <property type="molecule type" value="Genomic_DNA"/>
</dbReference>